<keyword evidence="3 5" id="KW-0371">Homeobox</keyword>
<dbReference type="PRINTS" id="PR00024">
    <property type="entry name" value="HOMEOBOX"/>
</dbReference>
<dbReference type="GO" id="GO:0003677">
    <property type="term" value="F:DNA binding"/>
    <property type="evidence" value="ECO:0007669"/>
    <property type="project" value="UniProtKB-UniRule"/>
</dbReference>
<dbReference type="InterPro" id="IPR017970">
    <property type="entry name" value="Homeobox_CS"/>
</dbReference>
<reference evidence="9" key="1">
    <citation type="submission" date="2022-11" db="UniProtKB">
        <authorList>
            <consortium name="WormBaseParasite"/>
        </authorList>
    </citation>
    <scope>IDENTIFICATION</scope>
</reference>
<evidence type="ECO:0000313" key="9">
    <source>
        <dbReference type="WBParaSite" id="nRc.2.0.1.t30457-RA"/>
    </source>
</evidence>
<dbReference type="Pfam" id="PF00046">
    <property type="entry name" value="Homeodomain"/>
    <property type="match status" value="1"/>
</dbReference>
<name>A0A915JXM9_ROMCU</name>
<dbReference type="PANTHER" id="PTHR24333:SF5">
    <property type="entry name" value="VENT HOMEOBOX"/>
    <property type="match status" value="1"/>
</dbReference>
<dbReference type="Proteomes" id="UP000887565">
    <property type="component" value="Unplaced"/>
</dbReference>
<dbReference type="PROSITE" id="PS50071">
    <property type="entry name" value="HOMEOBOX_2"/>
    <property type="match status" value="1"/>
</dbReference>
<keyword evidence="4 5" id="KW-0539">Nucleus</keyword>
<dbReference type="InterPro" id="IPR050848">
    <property type="entry name" value="Homeobox_TF"/>
</dbReference>
<evidence type="ECO:0000256" key="5">
    <source>
        <dbReference type="PROSITE-ProRule" id="PRU00108"/>
    </source>
</evidence>
<dbReference type="SMART" id="SM00389">
    <property type="entry name" value="HOX"/>
    <property type="match status" value="1"/>
</dbReference>
<evidence type="ECO:0000256" key="1">
    <source>
        <dbReference type="ARBA" id="ARBA00004123"/>
    </source>
</evidence>
<dbReference type="SUPFAM" id="SSF46689">
    <property type="entry name" value="Homeodomain-like"/>
    <property type="match status" value="1"/>
</dbReference>
<dbReference type="AlphaFoldDB" id="A0A915JXM9"/>
<sequence>MNSVFSVSNLLGNCFLPYKIIGAQPNTIKNDSLHHPDHHEQVVENLFRKCRKRSSFTGQQISTLEREFRLHCYLTGEERSKLANDLELTEQQVKIWFQNRRYKSKRKKLRLSESSEKSPLLLVRQQVFVKKRPIFLLIKDGRTVNEKSHREIENSFRSSVSPICWKNYR</sequence>
<evidence type="ECO:0000313" key="8">
    <source>
        <dbReference type="Proteomes" id="UP000887565"/>
    </source>
</evidence>
<dbReference type="CDD" id="cd00086">
    <property type="entry name" value="homeodomain"/>
    <property type="match status" value="1"/>
</dbReference>
<proteinExistence type="predicted"/>
<protein>
    <submittedName>
        <fullName evidence="9">Homeobox domain-containing protein</fullName>
    </submittedName>
</protein>
<evidence type="ECO:0000256" key="4">
    <source>
        <dbReference type="ARBA" id="ARBA00023242"/>
    </source>
</evidence>
<dbReference type="PROSITE" id="PS00027">
    <property type="entry name" value="HOMEOBOX_1"/>
    <property type="match status" value="1"/>
</dbReference>
<evidence type="ECO:0000256" key="3">
    <source>
        <dbReference type="ARBA" id="ARBA00023155"/>
    </source>
</evidence>
<keyword evidence="2 5" id="KW-0238">DNA-binding</keyword>
<dbReference type="InterPro" id="IPR001356">
    <property type="entry name" value="HD"/>
</dbReference>
<evidence type="ECO:0000259" key="7">
    <source>
        <dbReference type="PROSITE" id="PS50071"/>
    </source>
</evidence>
<feature type="domain" description="Homeobox" evidence="7">
    <location>
        <begin position="47"/>
        <end position="107"/>
    </location>
</feature>
<accession>A0A915JXM9</accession>
<feature type="DNA-binding region" description="Homeobox" evidence="5">
    <location>
        <begin position="49"/>
        <end position="108"/>
    </location>
</feature>
<dbReference type="WBParaSite" id="nRc.2.0.1.t30457-RA">
    <property type="protein sequence ID" value="nRc.2.0.1.t30457-RA"/>
    <property type="gene ID" value="nRc.2.0.1.g30457"/>
</dbReference>
<dbReference type="GO" id="GO:0000981">
    <property type="term" value="F:DNA-binding transcription factor activity, RNA polymerase II-specific"/>
    <property type="evidence" value="ECO:0007669"/>
    <property type="project" value="InterPro"/>
</dbReference>
<dbReference type="InterPro" id="IPR009057">
    <property type="entry name" value="Homeodomain-like_sf"/>
</dbReference>
<comment type="subcellular location">
    <subcellularLocation>
        <location evidence="1 5 6">Nucleus</location>
    </subcellularLocation>
</comment>
<dbReference type="PANTHER" id="PTHR24333">
    <property type="entry name" value="HOMEO BOX HB9 LIKE A-RELATED"/>
    <property type="match status" value="1"/>
</dbReference>
<dbReference type="Gene3D" id="1.10.10.60">
    <property type="entry name" value="Homeodomain-like"/>
    <property type="match status" value="1"/>
</dbReference>
<dbReference type="InterPro" id="IPR020479">
    <property type="entry name" value="HD_metazoa"/>
</dbReference>
<evidence type="ECO:0000256" key="2">
    <source>
        <dbReference type="ARBA" id="ARBA00023125"/>
    </source>
</evidence>
<dbReference type="GO" id="GO:0005634">
    <property type="term" value="C:nucleus"/>
    <property type="evidence" value="ECO:0007669"/>
    <property type="project" value="UniProtKB-SubCell"/>
</dbReference>
<dbReference type="OMA" id="MPICAYS"/>
<evidence type="ECO:0000256" key="6">
    <source>
        <dbReference type="RuleBase" id="RU000682"/>
    </source>
</evidence>
<organism evidence="8 9">
    <name type="scientific">Romanomermis culicivorax</name>
    <name type="common">Nematode worm</name>
    <dbReference type="NCBI Taxonomy" id="13658"/>
    <lineage>
        <taxon>Eukaryota</taxon>
        <taxon>Metazoa</taxon>
        <taxon>Ecdysozoa</taxon>
        <taxon>Nematoda</taxon>
        <taxon>Enoplea</taxon>
        <taxon>Dorylaimia</taxon>
        <taxon>Mermithida</taxon>
        <taxon>Mermithoidea</taxon>
        <taxon>Mermithidae</taxon>
        <taxon>Romanomermis</taxon>
    </lineage>
</organism>
<keyword evidence="8" id="KW-1185">Reference proteome</keyword>